<dbReference type="EMBL" id="JAHCMY010000003">
    <property type="protein sequence ID" value="MBS9524106.1"/>
    <property type="molecule type" value="Genomic_DNA"/>
</dbReference>
<dbReference type="Proteomes" id="UP001319104">
    <property type="component" value="Unassembled WGS sequence"/>
</dbReference>
<keyword evidence="2" id="KW-1185">Reference proteome</keyword>
<name>A0AAP2G4I6_9BACT</name>
<organism evidence="1 2">
    <name type="scientific">Litoribacter ruber</name>
    <dbReference type="NCBI Taxonomy" id="702568"/>
    <lineage>
        <taxon>Bacteria</taxon>
        <taxon>Pseudomonadati</taxon>
        <taxon>Bacteroidota</taxon>
        <taxon>Cytophagia</taxon>
        <taxon>Cytophagales</taxon>
        <taxon>Cyclobacteriaceae</taxon>
        <taxon>Litoribacter</taxon>
    </lineage>
</organism>
<proteinExistence type="predicted"/>
<dbReference type="AlphaFoldDB" id="A0AAP2G4I6"/>
<reference evidence="1 2" key="1">
    <citation type="submission" date="2021-05" db="EMBL/GenBank/DDBJ databases">
        <authorList>
            <person name="Zhang Z.D."/>
            <person name="Osman G."/>
        </authorList>
    </citation>
    <scope>NUCLEOTIDE SEQUENCE [LARGE SCALE GENOMIC DNA]</scope>
    <source>
        <strain evidence="1 2">KCTC 32217</strain>
    </source>
</reference>
<sequence length="84" mass="9928">MSEAEFDLMDELYFVQSYAYLKEAMGWDDEQLLAILQKLYGKGYIKCMTEPDSEIFDKADILKAGRDYYYLATKKGLMYHNTRE</sequence>
<evidence type="ECO:0000313" key="2">
    <source>
        <dbReference type="Proteomes" id="UP001319104"/>
    </source>
</evidence>
<comment type="caution">
    <text evidence="1">The sequence shown here is derived from an EMBL/GenBank/DDBJ whole genome shotgun (WGS) entry which is preliminary data.</text>
</comment>
<accession>A0AAP2G4I6</accession>
<evidence type="ECO:0000313" key="1">
    <source>
        <dbReference type="EMBL" id="MBS9524106.1"/>
    </source>
</evidence>
<gene>
    <name evidence="1" type="ORF">KI659_08780</name>
</gene>
<protein>
    <submittedName>
        <fullName evidence="1">Uncharacterized protein</fullName>
    </submittedName>
</protein>